<dbReference type="GeneID" id="25364455"/>
<keyword evidence="7" id="KW-1185">Reference proteome</keyword>
<dbReference type="PROSITE" id="PS50014">
    <property type="entry name" value="BROMODOMAIN_2"/>
    <property type="match status" value="1"/>
</dbReference>
<proteinExistence type="predicted"/>
<dbReference type="EMBL" id="KL584767">
    <property type="protein sequence ID" value="KEQ93073.1"/>
    <property type="molecule type" value="Genomic_DNA"/>
</dbReference>
<feature type="compositionally biased region" description="Low complexity" evidence="4">
    <location>
        <begin position="370"/>
        <end position="391"/>
    </location>
</feature>
<feature type="compositionally biased region" description="Low complexity" evidence="4">
    <location>
        <begin position="222"/>
        <end position="232"/>
    </location>
</feature>
<feature type="compositionally biased region" description="Pro residues" evidence="4">
    <location>
        <begin position="353"/>
        <end position="369"/>
    </location>
</feature>
<feature type="compositionally biased region" description="Basic residues" evidence="4">
    <location>
        <begin position="643"/>
        <end position="658"/>
    </location>
</feature>
<feature type="compositionally biased region" description="Low complexity" evidence="4">
    <location>
        <begin position="420"/>
        <end position="429"/>
    </location>
</feature>
<dbReference type="OrthoDB" id="21449at2759"/>
<feature type="compositionally biased region" description="Polar residues" evidence="4">
    <location>
        <begin position="477"/>
        <end position="487"/>
    </location>
</feature>
<protein>
    <recommendedName>
        <fullName evidence="5">Bromo domain-containing protein</fullName>
    </recommendedName>
</protein>
<feature type="coiled-coil region" evidence="3">
    <location>
        <begin position="114"/>
        <end position="141"/>
    </location>
</feature>
<keyword evidence="1 2" id="KW-0103">Bromodomain</keyword>
<reference evidence="6 7" key="1">
    <citation type="journal article" date="2014" name="BMC Genomics">
        <title>Genome sequencing of four Aureobasidium pullulans varieties: biotechnological potential, stress tolerance, and description of new species.</title>
        <authorList>
            <person name="Gostin Ar C."/>
            <person name="Ohm R.A."/>
            <person name="Kogej T."/>
            <person name="Sonjak S."/>
            <person name="Turk M."/>
            <person name="Zajc J."/>
            <person name="Zalar P."/>
            <person name="Grube M."/>
            <person name="Sun H."/>
            <person name="Han J."/>
            <person name="Sharma A."/>
            <person name="Chiniquy J."/>
            <person name="Ngan C.Y."/>
            <person name="Lipzen A."/>
            <person name="Barry K."/>
            <person name="Grigoriev I.V."/>
            <person name="Gunde-Cimerman N."/>
        </authorList>
    </citation>
    <scope>NUCLEOTIDE SEQUENCE [LARGE SCALE GENOMIC DNA]</scope>
    <source>
        <strain evidence="6 7">EXF-2481</strain>
    </source>
</reference>
<dbReference type="HOGENOM" id="CLU_385418_0_0_1"/>
<dbReference type="OMA" id="FGPAFPM"/>
<feature type="compositionally biased region" description="Polar residues" evidence="4">
    <location>
        <begin position="160"/>
        <end position="176"/>
    </location>
</feature>
<evidence type="ECO:0000256" key="2">
    <source>
        <dbReference type="PROSITE-ProRule" id="PRU00035"/>
    </source>
</evidence>
<evidence type="ECO:0000313" key="6">
    <source>
        <dbReference type="EMBL" id="KEQ93073.1"/>
    </source>
</evidence>
<dbReference type="GO" id="GO:0006325">
    <property type="term" value="P:chromatin organization"/>
    <property type="evidence" value="ECO:0007669"/>
    <property type="project" value="UniProtKB-ARBA"/>
</dbReference>
<dbReference type="PANTHER" id="PTHR15398">
    <property type="entry name" value="BROMODOMAIN-CONTAINING PROTEIN 8"/>
    <property type="match status" value="1"/>
</dbReference>
<dbReference type="PANTHER" id="PTHR15398:SF4">
    <property type="entry name" value="BROMODOMAIN-CONTAINING PROTEIN 8 ISOFORM X1"/>
    <property type="match status" value="1"/>
</dbReference>
<evidence type="ECO:0000256" key="1">
    <source>
        <dbReference type="ARBA" id="ARBA00023117"/>
    </source>
</evidence>
<evidence type="ECO:0000259" key="5">
    <source>
        <dbReference type="PROSITE" id="PS50014"/>
    </source>
</evidence>
<gene>
    <name evidence="6" type="ORF">AUEXF2481DRAFT_31529</name>
</gene>
<feature type="compositionally biased region" description="Basic residues" evidence="4">
    <location>
        <begin position="563"/>
        <end position="573"/>
    </location>
</feature>
<dbReference type="Pfam" id="PF00439">
    <property type="entry name" value="Bromodomain"/>
    <property type="match status" value="1"/>
</dbReference>
<feature type="compositionally biased region" description="Low complexity" evidence="4">
    <location>
        <begin position="574"/>
        <end position="587"/>
    </location>
</feature>
<dbReference type="InterPro" id="IPR036427">
    <property type="entry name" value="Bromodomain-like_sf"/>
</dbReference>
<dbReference type="RefSeq" id="XP_013341538.1">
    <property type="nucleotide sequence ID" value="XM_013486084.1"/>
</dbReference>
<feature type="compositionally biased region" description="Basic and acidic residues" evidence="4">
    <location>
        <begin position="532"/>
        <end position="544"/>
    </location>
</feature>
<evidence type="ECO:0000256" key="4">
    <source>
        <dbReference type="SAM" id="MobiDB-lite"/>
    </source>
</evidence>
<dbReference type="GO" id="GO:0035267">
    <property type="term" value="C:NuA4 histone acetyltransferase complex"/>
    <property type="evidence" value="ECO:0007669"/>
    <property type="project" value="TreeGrafter"/>
</dbReference>
<feature type="region of interest" description="Disordered" evidence="4">
    <location>
        <begin position="842"/>
        <end position="874"/>
    </location>
</feature>
<dbReference type="InParanoid" id="A0A074Y5L2"/>
<feature type="compositionally biased region" description="Pro residues" evidence="4">
    <location>
        <begin position="304"/>
        <end position="320"/>
    </location>
</feature>
<name>A0A074Y5L2_AURSE</name>
<feature type="compositionally biased region" description="Polar residues" evidence="4">
    <location>
        <begin position="633"/>
        <end position="642"/>
    </location>
</feature>
<accession>A0A074Y5L2</accession>
<sequence>MTSLAQHTPLESLLLLHALRSDGLTAVRFGQISEQLKSIPLICNDPSYDSSRLNEDALKQLCLRLLKDEARNSLDQHEDRKRRQLSPSIPTVEEAAKHSHLIPRLVHRLYTRYRESVVAEIRDEEAKYDILTREVKEIESGQWDDRLRNEQAPAEVLTRPLSSPVVSMPTQTNGAASATPPDRATQQAKEAAPNNRGRIDALINHEPVTARRTMSPTPPLLPSSSSQSQYAPPAGPHKSSITSLPPLSEMAPESPLPQHVQQSQPSPQLAPTLQSGQPYRVSPVISQNAFPPQFARPNGQPSPAHSPAPSSPRPVLPLPPAMALASQPHSPALPSRSGPAQYPSPNQRIAPVPLQPAPRPPHANTPPTYPHQAYPQYPQQPTYSVQQQQPQPAYPTRPPHQGGYQLPPFQVASQHPPPQQQVAQQNMRQPPTPARQPVVAPFSPHTPYANPAPPDPRRQASINPLDILSSLRKTPRATLSRSVTPRSASRAATWKRERPSLLSRPLIDGVESPAPERASPPPPSRDVSPVRTTKEVPIKPKPVEEPIPQIEQEAEDATPKPAKSSRKSTRRNRATSNASSAIASSVRARTRSQSVLSQHEDSTSYVEPSVPSRIVKDEPMTPADLLQEEILQAETSDPPSQLRSKRGRTSTNKRKRNRSATPIPSSEPAIPESSDREAGPAYGPPLKNKVQAHRNFARISNVIINDITQHKHAGPFQKPVREKDAEGYSTIIKRPQDLKSIKTAITFGSRAINAATANASATDSPAHTPSASNSASSIVLLDKTADLIPPRAIVNSSQLEKEVLRMFANAVMFNPGMEGMVLDAREMADDIEAKVRDWRQVEGAAASGRGNTGGEDGEEDGSVTTGGDKKRRKL</sequence>
<dbReference type="Proteomes" id="UP000030641">
    <property type="component" value="Unassembled WGS sequence"/>
</dbReference>
<keyword evidence="3" id="KW-0175">Coiled coil</keyword>
<dbReference type="Gene3D" id="1.20.920.10">
    <property type="entry name" value="Bromodomain-like"/>
    <property type="match status" value="1"/>
</dbReference>
<evidence type="ECO:0000313" key="7">
    <source>
        <dbReference type="Proteomes" id="UP000030641"/>
    </source>
</evidence>
<dbReference type="AlphaFoldDB" id="A0A074Y5L2"/>
<dbReference type="SUPFAM" id="SSF47370">
    <property type="entry name" value="Bromodomain"/>
    <property type="match status" value="1"/>
</dbReference>
<dbReference type="STRING" id="1043005.A0A074Y5L2"/>
<feature type="domain" description="Bromo" evidence="5">
    <location>
        <begin position="708"/>
        <end position="821"/>
    </location>
</feature>
<evidence type="ECO:0000256" key="3">
    <source>
        <dbReference type="SAM" id="Coils"/>
    </source>
</evidence>
<dbReference type="InterPro" id="IPR001487">
    <property type="entry name" value="Bromodomain"/>
</dbReference>
<feature type="compositionally biased region" description="Low complexity" evidence="4">
    <location>
        <begin position="659"/>
        <end position="672"/>
    </location>
</feature>
<organism evidence="6 7">
    <name type="scientific">Aureobasidium subglaciale (strain EXF-2481)</name>
    <name type="common">Aureobasidium pullulans var. subglaciale</name>
    <dbReference type="NCBI Taxonomy" id="1043005"/>
    <lineage>
        <taxon>Eukaryota</taxon>
        <taxon>Fungi</taxon>
        <taxon>Dikarya</taxon>
        <taxon>Ascomycota</taxon>
        <taxon>Pezizomycotina</taxon>
        <taxon>Dothideomycetes</taxon>
        <taxon>Dothideomycetidae</taxon>
        <taxon>Dothideales</taxon>
        <taxon>Saccotheciaceae</taxon>
        <taxon>Aureobasidium</taxon>
    </lineage>
</organism>
<feature type="region of interest" description="Disordered" evidence="4">
    <location>
        <begin position="154"/>
        <end position="687"/>
    </location>
</feature>
<feature type="compositionally biased region" description="Low complexity" evidence="4">
    <location>
        <begin position="256"/>
        <end position="267"/>
    </location>
</feature>